<gene>
    <name evidence="2" type="ORF">DFR86_00450</name>
</gene>
<keyword evidence="1" id="KW-1133">Transmembrane helix</keyword>
<dbReference type="Proteomes" id="UP000248410">
    <property type="component" value="Chromosome"/>
</dbReference>
<keyword evidence="1" id="KW-0472">Membrane</keyword>
<protein>
    <recommendedName>
        <fullName evidence="4">Type IV pilin</fullName>
    </recommendedName>
</protein>
<organism evidence="2 3">
    <name type="scientific">Acidianus sulfidivorans JP7</name>
    <dbReference type="NCBI Taxonomy" id="619593"/>
    <lineage>
        <taxon>Archaea</taxon>
        <taxon>Thermoproteota</taxon>
        <taxon>Thermoprotei</taxon>
        <taxon>Sulfolobales</taxon>
        <taxon>Sulfolobaceae</taxon>
        <taxon>Acidianus</taxon>
    </lineage>
</organism>
<reference evidence="2 3" key="1">
    <citation type="submission" date="2018-05" db="EMBL/GenBank/DDBJ databases">
        <title>Complete Genome Sequences of Extremely Thermoacidophilic, Metal-Mobilizing Type-Strain Members of the Archaeal Family Sulfolobaceae: Acidianus brierleyi DSM-1651T, Acidianus sulfidivorans DSM-18786T, Metallosphaera hakonensis DSM-7519T, and Metallosphaera prunae DSM-10039T.</title>
        <authorList>
            <person name="Counts J.A."/>
            <person name="Kelly R.M."/>
        </authorList>
    </citation>
    <scope>NUCLEOTIDE SEQUENCE [LARGE SCALE GENOMIC DNA]</scope>
    <source>
        <strain evidence="2 3">JP7</strain>
    </source>
</reference>
<dbReference type="KEGG" id="asul:DFR86_00450"/>
<dbReference type="RefSeq" id="WP_110379054.1">
    <property type="nucleotide sequence ID" value="NZ_CP029288.2"/>
</dbReference>
<accession>A0A2U9IJQ2</accession>
<sequence length="702" mass="74871">MAKELKRRKGLSEVIGFLIIIILIVAVAIPIAFTLLSLPSEQAQSSISALPYKNLADQQLQDFEATDLTSNGPVQPVYFVYNGSNTAYFVFISGENPPVPVTVKDILINSGKGWEIYPYNLNVSLQNANTEVFGFKAIKVSLPAIPTDGLAVVTNYGNIIYASPISTLSSLFGGVKKPIGISAFNLQSFKVLQDPTLSYVPGFFSLSPFSESITQFEKEYARAYGVSIYSGELVPSQGYNGTYDGFWYGPMTVKGGVTFIGRMNGQFRGANVTFDEGSFNGFMEFGLGPFLSPAAIWITNANASDLTLSNISVVCGNLNGTYLGEILLEPSFSLSPESDVINLNSISGEIYFSNVSISSLDFTGKLTGICPNGKPINIKTGKNNYEIFSGQIVSGTLIGKIRSAEIGFMNSVSSFSIPPVQISGNFRGDIQIPQSSSLFNSVSVILSGTLNGKILNTELQPSSLSISTLDGKLKGVFTISSVNGQGKISGTIILGSPSLLDFLGETAFTGFDGSIHGVFSFGGSSSYIKLGGEFGLEANVLSVKSSTLNITTPSFGSIEVMSPLVVDVSTAIGNPSSQTLVINSVTATMQVYAIFSLSKGTSGGQTGFGATLFGSATDNLTTPIVVKPLNVYYTNLTLIIPVNTFPFFYGNEPTNQNFFNITGYTIQFIKLYLTFNSPNGYSITVSTIIPPYSIPTYGNYTS</sequence>
<evidence type="ECO:0000256" key="1">
    <source>
        <dbReference type="SAM" id="Phobius"/>
    </source>
</evidence>
<dbReference type="AlphaFoldDB" id="A0A2U9IJQ2"/>
<evidence type="ECO:0008006" key="4">
    <source>
        <dbReference type="Google" id="ProtNLM"/>
    </source>
</evidence>
<dbReference type="EMBL" id="CP029288">
    <property type="protein sequence ID" value="AWR96164.1"/>
    <property type="molecule type" value="Genomic_DNA"/>
</dbReference>
<evidence type="ECO:0000313" key="3">
    <source>
        <dbReference type="Proteomes" id="UP000248410"/>
    </source>
</evidence>
<dbReference type="GeneID" id="36836393"/>
<name>A0A2U9IJQ2_9CREN</name>
<dbReference type="OrthoDB" id="42152at2157"/>
<keyword evidence="3" id="KW-1185">Reference proteome</keyword>
<evidence type="ECO:0000313" key="2">
    <source>
        <dbReference type="EMBL" id="AWR96164.1"/>
    </source>
</evidence>
<proteinExistence type="predicted"/>
<feature type="transmembrane region" description="Helical" evidence="1">
    <location>
        <begin position="12"/>
        <end position="38"/>
    </location>
</feature>
<keyword evidence="1" id="KW-0812">Transmembrane</keyword>